<gene>
    <name evidence="3" type="ORF">HNQ75_002331</name>
</gene>
<reference evidence="3 4" key="1">
    <citation type="submission" date="2020-08" db="EMBL/GenBank/DDBJ databases">
        <title>Genomic Encyclopedia of Type Strains, Phase IV (KMG-IV): sequencing the most valuable type-strain genomes for metagenomic binning, comparative biology and taxonomic classification.</title>
        <authorList>
            <person name="Goeker M."/>
        </authorList>
    </citation>
    <scope>NUCLEOTIDE SEQUENCE [LARGE SCALE GENOMIC DNA]</scope>
    <source>
        <strain evidence="3 4">DSM 102134</strain>
    </source>
</reference>
<evidence type="ECO:0000313" key="4">
    <source>
        <dbReference type="Proteomes" id="UP000535501"/>
    </source>
</evidence>
<name>A0A7W9YY19_9HYPH</name>
<proteinExistence type="predicted"/>
<dbReference type="EMBL" id="JACHEJ010000005">
    <property type="protein sequence ID" value="MBB6180352.1"/>
    <property type="molecule type" value="Genomic_DNA"/>
</dbReference>
<evidence type="ECO:0000313" key="3">
    <source>
        <dbReference type="EMBL" id="MBB6180352.1"/>
    </source>
</evidence>
<sequence>MKTLLAIAVAAAALSLPSLALAQSIKDIGGRESGPTPPEAQMPHPDRHMGGEHRRDRGAHYRIQDGRMKISFRCPDGEPAQDCADLLLQVLDRLQAGGSSEEGGYRDYDRRRPYRDR</sequence>
<feature type="region of interest" description="Disordered" evidence="1">
    <location>
        <begin position="27"/>
        <end position="62"/>
    </location>
</feature>
<keyword evidence="2" id="KW-0732">Signal</keyword>
<keyword evidence="4" id="KW-1185">Reference proteome</keyword>
<comment type="caution">
    <text evidence="3">The sequence shown here is derived from an EMBL/GenBank/DDBJ whole genome shotgun (WGS) entry which is preliminary data.</text>
</comment>
<dbReference type="Proteomes" id="UP000535501">
    <property type="component" value="Unassembled WGS sequence"/>
</dbReference>
<feature type="chain" id="PRO_5031391058" evidence="2">
    <location>
        <begin position="23"/>
        <end position="117"/>
    </location>
</feature>
<feature type="compositionally biased region" description="Basic and acidic residues" evidence="1">
    <location>
        <begin position="103"/>
        <end position="117"/>
    </location>
</feature>
<feature type="compositionally biased region" description="Basic and acidic residues" evidence="1">
    <location>
        <begin position="44"/>
        <end position="62"/>
    </location>
</feature>
<organism evidence="3 4">
    <name type="scientific">Pseudorhizobium flavum</name>
    <dbReference type="NCBI Taxonomy" id="1335061"/>
    <lineage>
        <taxon>Bacteria</taxon>
        <taxon>Pseudomonadati</taxon>
        <taxon>Pseudomonadota</taxon>
        <taxon>Alphaproteobacteria</taxon>
        <taxon>Hyphomicrobiales</taxon>
        <taxon>Rhizobiaceae</taxon>
        <taxon>Rhizobium/Agrobacterium group</taxon>
        <taxon>Pseudorhizobium</taxon>
    </lineage>
</organism>
<dbReference type="RefSeq" id="WP_077548433.1">
    <property type="nucleotide sequence ID" value="NZ_CANLQM010000005.1"/>
</dbReference>
<accession>A0A7W9YY19</accession>
<protein>
    <submittedName>
        <fullName evidence="3">Putative component of type VI protein secretion system</fullName>
    </submittedName>
</protein>
<feature type="region of interest" description="Disordered" evidence="1">
    <location>
        <begin position="97"/>
        <end position="117"/>
    </location>
</feature>
<dbReference type="AlphaFoldDB" id="A0A7W9YY19"/>
<feature type="signal peptide" evidence="2">
    <location>
        <begin position="1"/>
        <end position="22"/>
    </location>
</feature>
<evidence type="ECO:0000256" key="2">
    <source>
        <dbReference type="SAM" id="SignalP"/>
    </source>
</evidence>
<evidence type="ECO:0000256" key="1">
    <source>
        <dbReference type="SAM" id="MobiDB-lite"/>
    </source>
</evidence>